<feature type="compositionally biased region" description="Low complexity" evidence="1">
    <location>
        <begin position="368"/>
        <end position="385"/>
    </location>
</feature>
<protein>
    <recommendedName>
        <fullName evidence="2">Outer membrane channel protein CpnT-like N-terminal domain-containing protein</fullName>
    </recommendedName>
</protein>
<keyword evidence="4" id="KW-1185">Reference proteome</keyword>
<gene>
    <name evidence="3" type="ORF">ACFFHU_01740</name>
</gene>
<feature type="compositionally biased region" description="Low complexity" evidence="1">
    <location>
        <begin position="492"/>
        <end position="512"/>
    </location>
</feature>
<sequence length="632" mass="64691">MTDNYYGYQQVTLPGYAGAADDYAYKPSGDTNNYSPTNWAGTNIEAMWAMIQKESDEMTMAMAETWRRTAVLLQSTRDNLQRHADALNKKWTSPAGQVFMTKVGASLHSYDEWHKVASDNASGLEQLAKKIKQTQQDFKPLWEEYQRTQTSEAQKRKDDKGFQAIDLVDSWVPGVDGNNGKSYEDVQKDFHQRAVNIMKPLADTYIDVYISNISRGGKYKGPVVFPKINPGNVPTPGRPPAPGRPPGPGSGPGAPPSRPNAPGRPTTTDHPNAPAPPPVGTHSPVGTHGPGAAARDPGITLAGGAAPLAPPPPAPTGTPPAPPPSAPGALPPAPLPPGLGPGGTGPGRPTLSGTGGRGQAPSRPGLNPEGTGRGPAPGRPTLPGAKNGLGRPGAPGSEPPPGGRGRAPGRPTLPGSKGGPGTSRPGSPGLGKGTARGAGPGNPRLPGSTNRTGRPGAPGEGPEPQSRASRPSLGGKRAPGRPGLESERPGRRPGAPGVPEETPGRPGAARAGGAPGENPTSARPGRPGGAPGENPMSARPGRPGLTGRTGPGGGRPAPTTGPEPALGGRRAGSGGTGLPGPRRDKRSEEKPETWEYGDGDDELWRTESTAVGDLDAPAEHRPQEQGKALGQS</sequence>
<dbReference type="RefSeq" id="WP_377334952.1">
    <property type="nucleotide sequence ID" value="NZ_JBHLUE010000002.1"/>
</dbReference>
<feature type="compositionally biased region" description="Gly residues" evidence="1">
    <location>
        <begin position="428"/>
        <end position="440"/>
    </location>
</feature>
<accession>A0ABV6NQC5</accession>
<dbReference type="Proteomes" id="UP001589894">
    <property type="component" value="Unassembled WGS sequence"/>
</dbReference>
<feature type="compositionally biased region" description="Low complexity" evidence="1">
    <location>
        <begin position="556"/>
        <end position="568"/>
    </location>
</feature>
<feature type="compositionally biased region" description="Pro residues" evidence="1">
    <location>
        <begin position="236"/>
        <end position="259"/>
    </location>
</feature>
<organism evidence="3 4">
    <name type="scientific">Plantactinospora siamensis</name>
    <dbReference type="NCBI Taxonomy" id="555372"/>
    <lineage>
        <taxon>Bacteria</taxon>
        <taxon>Bacillati</taxon>
        <taxon>Actinomycetota</taxon>
        <taxon>Actinomycetes</taxon>
        <taxon>Micromonosporales</taxon>
        <taxon>Micromonosporaceae</taxon>
        <taxon>Plantactinospora</taxon>
    </lineage>
</organism>
<dbReference type="EMBL" id="JBHLUE010000002">
    <property type="protein sequence ID" value="MFC0562896.1"/>
    <property type="molecule type" value="Genomic_DNA"/>
</dbReference>
<feature type="domain" description="Outer membrane channel protein CpnT-like N-terminal" evidence="2">
    <location>
        <begin position="59"/>
        <end position="137"/>
    </location>
</feature>
<evidence type="ECO:0000313" key="3">
    <source>
        <dbReference type="EMBL" id="MFC0562896.1"/>
    </source>
</evidence>
<evidence type="ECO:0000313" key="4">
    <source>
        <dbReference type="Proteomes" id="UP001589894"/>
    </source>
</evidence>
<feature type="region of interest" description="Disordered" evidence="1">
    <location>
        <begin position="229"/>
        <end position="632"/>
    </location>
</feature>
<evidence type="ECO:0000256" key="1">
    <source>
        <dbReference type="SAM" id="MobiDB-lite"/>
    </source>
</evidence>
<comment type="caution">
    <text evidence="3">The sequence shown here is derived from an EMBL/GenBank/DDBJ whole genome shotgun (WGS) entry which is preliminary data.</text>
</comment>
<feature type="compositionally biased region" description="Low complexity" evidence="1">
    <location>
        <begin position="453"/>
        <end position="464"/>
    </location>
</feature>
<feature type="compositionally biased region" description="Pro residues" evidence="1">
    <location>
        <begin position="308"/>
        <end position="339"/>
    </location>
</feature>
<proteinExistence type="predicted"/>
<feature type="compositionally biased region" description="Gly residues" evidence="1">
    <location>
        <begin position="569"/>
        <end position="578"/>
    </location>
</feature>
<evidence type="ECO:0000259" key="2">
    <source>
        <dbReference type="Pfam" id="PF25547"/>
    </source>
</evidence>
<feature type="compositionally biased region" description="Basic and acidic residues" evidence="1">
    <location>
        <begin position="581"/>
        <end position="593"/>
    </location>
</feature>
<reference evidence="3 4" key="1">
    <citation type="submission" date="2024-09" db="EMBL/GenBank/DDBJ databases">
        <authorList>
            <person name="Sun Q."/>
            <person name="Mori K."/>
        </authorList>
    </citation>
    <scope>NUCLEOTIDE SEQUENCE [LARGE SCALE GENOMIC DNA]</scope>
    <source>
        <strain evidence="3 4">TBRC 2205</strain>
    </source>
</reference>
<dbReference type="Gene3D" id="1.10.287.1060">
    <property type="entry name" value="ESAT-6-like"/>
    <property type="match status" value="1"/>
</dbReference>
<name>A0ABV6NQC5_9ACTN</name>
<dbReference type="Pfam" id="PF25547">
    <property type="entry name" value="WXG100_2"/>
    <property type="match status" value="1"/>
</dbReference>
<dbReference type="InterPro" id="IPR057746">
    <property type="entry name" value="CpnT-like_N"/>
</dbReference>